<reference evidence="3 4" key="1">
    <citation type="submission" date="2020-08" db="EMBL/GenBank/DDBJ databases">
        <title>Genomic Encyclopedia of Type Strains, Phase IV (KMG-IV): sequencing the most valuable type-strain genomes for metagenomic binning, comparative biology and taxonomic classification.</title>
        <authorList>
            <person name="Goeker M."/>
        </authorList>
    </citation>
    <scope>NUCLEOTIDE SEQUENCE [LARGE SCALE GENOMIC DNA]</scope>
    <source>
        <strain evidence="3 4">DSM 2461</strain>
    </source>
</reference>
<dbReference type="Proteomes" id="UP000587760">
    <property type="component" value="Unassembled WGS sequence"/>
</dbReference>
<evidence type="ECO:0000313" key="4">
    <source>
        <dbReference type="Proteomes" id="UP000587760"/>
    </source>
</evidence>
<dbReference type="PANTHER" id="PTHR46558">
    <property type="entry name" value="TRACRIPTIONAL REGULATORY PROTEIN-RELATED-RELATED"/>
    <property type="match status" value="1"/>
</dbReference>
<evidence type="ECO:0000313" key="3">
    <source>
        <dbReference type="EMBL" id="MBB6479744.1"/>
    </source>
</evidence>
<dbReference type="PROSITE" id="PS50943">
    <property type="entry name" value="HTH_CROC1"/>
    <property type="match status" value="1"/>
</dbReference>
<dbReference type="EMBL" id="JACHGJ010000002">
    <property type="protein sequence ID" value="MBB6479744.1"/>
    <property type="molecule type" value="Genomic_DNA"/>
</dbReference>
<dbReference type="Pfam" id="PF18931">
    <property type="entry name" value="DUF5680"/>
    <property type="match status" value="1"/>
</dbReference>
<dbReference type="PANTHER" id="PTHR46558:SF13">
    <property type="entry name" value="HTH-TYPE TRANSCRIPTIONAL REGULATOR IMMR"/>
    <property type="match status" value="1"/>
</dbReference>
<dbReference type="SUPFAM" id="SSF47413">
    <property type="entry name" value="lambda repressor-like DNA-binding domains"/>
    <property type="match status" value="1"/>
</dbReference>
<dbReference type="RefSeq" id="WP_184745243.1">
    <property type="nucleotide sequence ID" value="NZ_JACHGJ010000002.1"/>
</dbReference>
<sequence>MELAQRIQHLRKEAGLTQEELGERLEISRQSITKWENGSSLPEIDRLIDLSLIFGVSVDYLLKGPNEYVKSGTGEKNERSELISFLCEAKRNTYAAHGNEVESSRPGSHDLYYRQGQLSYLDSYFGGNRFAGGEVLFVRDAPFWSMNYAGRVLGENFSGDFLKESLLAVPPELPFRGPPLHRKDSFSYHCKVNGDFDWFEGEEEIFFQTAKVYECRFHGGVVE</sequence>
<dbReference type="Gene3D" id="1.10.260.40">
    <property type="entry name" value="lambda repressor-like DNA-binding domains"/>
    <property type="match status" value="1"/>
</dbReference>
<dbReference type="InterPro" id="IPR001387">
    <property type="entry name" value="Cro/C1-type_HTH"/>
</dbReference>
<dbReference type="GO" id="GO:0003677">
    <property type="term" value="F:DNA binding"/>
    <property type="evidence" value="ECO:0007669"/>
    <property type="project" value="UniProtKB-KW"/>
</dbReference>
<proteinExistence type="predicted"/>
<name>A0A841R3U4_9SPIO</name>
<feature type="domain" description="HTH cro/C1-type" evidence="2">
    <location>
        <begin position="7"/>
        <end position="61"/>
    </location>
</feature>
<keyword evidence="1" id="KW-0238">DNA-binding</keyword>
<dbReference type="InterPro" id="IPR043735">
    <property type="entry name" value="DUF5680"/>
</dbReference>
<accession>A0A841R3U4</accession>
<organism evidence="3 4">
    <name type="scientific">Spirochaeta isovalerica</name>
    <dbReference type="NCBI Taxonomy" id="150"/>
    <lineage>
        <taxon>Bacteria</taxon>
        <taxon>Pseudomonadati</taxon>
        <taxon>Spirochaetota</taxon>
        <taxon>Spirochaetia</taxon>
        <taxon>Spirochaetales</taxon>
        <taxon>Spirochaetaceae</taxon>
        <taxon>Spirochaeta</taxon>
    </lineage>
</organism>
<dbReference type="Pfam" id="PF01381">
    <property type="entry name" value="HTH_3"/>
    <property type="match status" value="1"/>
</dbReference>
<dbReference type="AlphaFoldDB" id="A0A841R3U4"/>
<dbReference type="SMART" id="SM00530">
    <property type="entry name" value="HTH_XRE"/>
    <property type="match status" value="1"/>
</dbReference>
<keyword evidence="4" id="KW-1185">Reference proteome</keyword>
<protein>
    <submittedName>
        <fullName evidence="3">Transcriptional regulator with XRE-family HTH domain</fullName>
    </submittedName>
</protein>
<gene>
    <name evidence="3" type="ORF">HNR50_001402</name>
</gene>
<comment type="caution">
    <text evidence="3">The sequence shown here is derived from an EMBL/GenBank/DDBJ whole genome shotgun (WGS) entry which is preliminary data.</text>
</comment>
<dbReference type="CDD" id="cd00093">
    <property type="entry name" value="HTH_XRE"/>
    <property type="match status" value="1"/>
</dbReference>
<evidence type="ECO:0000259" key="2">
    <source>
        <dbReference type="PROSITE" id="PS50943"/>
    </source>
</evidence>
<dbReference type="InterPro" id="IPR010982">
    <property type="entry name" value="Lambda_DNA-bd_dom_sf"/>
</dbReference>
<evidence type="ECO:0000256" key="1">
    <source>
        <dbReference type="ARBA" id="ARBA00023125"/>
    </source>
</evidence>